<dbReference type="Proteomes" id="UP000606490">
    <property type="component" value="Unassembled WGS sequence"/>
</dbReference>
<accession>A0ABS1UZP4</accession>
<comment type="caution">
    <text evidence="1">The sequence shown here is derived from an EMBL/GenBank/DDBJ whole genome shotgun (WGS) entry which is preliminary data.</text>
</comment>
<evidence type="ECO:0008006" key="3">
    <source>
        <dbReference type="Google" id="ProtNLM"/>
    </source>
</evidence>
<name>A0ABS1UZP4_9PROT</name>
<sequence length="72" mass="7314">MTRKILKIVALVAVVGSVSGCAVYPAGYGYRGGGGGYHAPRYAYGGGGWGHGYGRGYGGGGYYGGGYGRGWR</sequence>
<dbReference type="RefSeq" id="WP_202824009.1">
    <property type="nucleotide sequence ID" value="NZ_JAEUXJ010000001.1"/>
</dbReference>
<reference evidence="1 2" key="1">
    <citation type="submission" date="2021-01" db="EMBL/GenBank/DDBJ databases">
        <title>Belnapia mucosa sp. nov. and Belnapia arida sp. nov., isolated from the Tabernas Desert (Almeria, Spain).</title>
        <authorList>
            <person name="Molina-Menor E."/>
            <person name="Vidal-Verdu A."/>
            <person name="Calonge A."/>
            <person name="Satari L."/>
            <person name="Pereto Magraner J."/>
            <person name="Porcar Miralles M."/>
        </authorList>
    </citation>
    <scope>NUCLEOTIDE SEQUENCE [LARGE SCALE GENOMIC DNA]</scope>
    <source>
        <strain evidence="1 2">T6</strain>
    </source>
</reference>
<protein>
    <recommendedName>
        <fullName evidence="3">Lipoprotein</fullName>
    </recommendedName>
</protein>
<evidence type="ECO:0000313" key="2">
    <source>
        <dbReference type="Proteomes" id="UP000606490"/>
    </source>
</evidence>
<dbReference type="EMBL" id="JAEUXJ010000001">
    <property type="protein sequence ID" value="MBL6454296.1"/>
    <property type="molecule type" value="Genomic_DNA"/>
</dbReference>
<organism evidence="1 2">
    <name type="scientific">Belnapia mucosa</name>
    <dbReference type="NCBI Taxonomy" id="2804532"/>
    <lineage>
        <taxon>Bacteria</taxon>
        <taxon>Pseudomonadati</taxon>
        <taxon>Pseudomonadota</taxon>
        <taxon>Alphaproteobacteria</taxon>
        <taxon>Acetobacterales</taxon>
        <taxon>Roseomonadaceae</taxon>
        <taxon>Belnapia</taxon>
    </lineage>
</organism>
<gene>
    <name evidence="1" type="ORF">JMJ55_03100</name>
</gene>
<keyword evidence="2" id="KW-1185">Reference proteome</keyword>
<evidence type="ECO:0000313" key="1">
    <source>
        <dbReference type="EMBL" id="MBL6454296.1"/>
    </source>
</evidence>
<dbReference type="PROSITE" id="PS51257">
    <property type="entry name" value="PROKAR_LIPOPROTEIN"/>
    <property type="match status" value="1"/>
</dbReference>
<proteinExistence type="predicted"/>